<sequence length="483" mass="52254">MNDSISPGFRLSFLGATATVTGSKYLIEADGRRILVDCGLFQGYKPLRLRNWAPFPVDPRSIDAVILTHAHLDHSGYLPRLVRDGFRGRVWCTPATRELCAILLPDSGHLLEEDAEYANRRGYSKHQPALPLYTEADAQRCLQQLHPVEIGTPFAPLRRVSAVLRTQGHILGAASVRLEHEGVNITFSGDIGRPEDPIMKAPHPVEASDWIVTESTYGNRTHPTVDLDVELAAVVRRVAKRGGVLVIPAFAVGRAQLLLYQIARLKARGDVPHIPVFLNSPMAVDATSLYHRFRAEHRLTETQCEQMCRAATFVNSVEESKALNERHGPMIIISASGMATGGRVVHHLKAFAPDPRNAILLAGYQAGGTRGAALAAGASTIRIHGQDVPVRAEVIALGSASAHADANEILSWLGTAPRPPRGVFVTHGEPDAADALCGRIERELGWSAIVPEYRDVVDLTSATLTESATRGLPEGTGAPIHVA</sequence>
<feature type="domain" description="Beta-Casp" evidence="3">
    <location>
        <begin position="255"/>
        <end position="374"/>
    </location>
</feature>
<dbReference type="Gene3D" id="3.60.15.10">
    <property type="entry name" value="Ribonuclease Z/Hydroxyacylglutathione hydrolase-like"/>
    <property type="match status" value="1"/>
</dbReference>
<name>A0ABY6B8F6_9GAMM</name>
<dbReference type="SMART" id="SM00849">
    <property type="entry name" value="Lactamase_B"/>
    <property type="match status" value="1"/>
</dbReference>
<dbReference type="SMART" id="SM01027">
    <property type="entry name" value="Beta-Casp"/>
    <property type="match status" value="1"/>
</dbReference>
<dbReference type="Pfam" id="PF10996">
    <property type="entry name" value="Beta-Casp"/>
    <property type="match status" value="1"/>
</dbReference>
<reference evidence="4" key="1">
    <citation type="submission" date="2022-09" db="EMBL/GenBank/DDBJ databases">
        <title>Tahibacter sp. nov., isolated from a fresh water.</title>
        <authorList>
            <person name="Baek J.H."/>
            <person name="Lee J.K."/>
            <person name="Kim J.M."/>
            <person name="Jeon C.O."/>
        </authorList>
    </citation>
    <scope>NUCLEOTIDE SEQUENCE</scope>
    <source>
        <strain evidence="4">W38</strain>
    </source>
</reference>
<gene>
    <name evidence="4" type="ORF">N4264_15015</name>
</gene>
<evidence type="ECO:0000313" key="5">
    <source>
        <dbReference type="Proteomes" id="UP001064632"/>
    </source>
</evidence>
<dbReference type="InterPro" id="IPR050698">
    <property type="entry name" value="MBL"/>
</dbReference>
<dbReference type="Pfam" id="PF07521">
    <property type="entry name" value="RMMBL"/>
    <property type="match status" value="1"/>
</dbReference>
<feature type="domain" description="Metallo-beta-lactamase" evidence="2">
    <location>
        <begin position="21"/>
        <end position="238"/>
    </location>
</feature>
<dbReference type="InterPro" id="IPR001279">
    <property type="entry name" value="Metallo-B-lactamas"/>
</dbReference>
<organism evidence="4 5">
    <name type="scientific">Tahibacter amnicola</name>
    <dbReference type="NCBI Taxonomy" id="2976241"/>
    <lineage>
        <taxon>Bacteria</taxon>
        <taxon>Pseudomonadati</taxon>
        <taxon>Pseudomonadota</taxon>
        <taxon>Gammaproteobacteria</taxon>
        <taxon>Lysobacterales</taxon>
        <taxon>Rhodanobacteraceae</taxon>
        <taxon>Tahibacter</taxon>
    </lineage>
</organism>
<dbReference type="InterPro" id="IPR011108">
    <property type="entry name" value="RMMBL"/>
</dbReference>
<dbReference type="InterPro" id="IPR036866">
    <property type="entry name" value="RibonucZ/Hydroxyglut_hydro"/>
</dbReference>
<accession>A0ABY6B8F6</accession>
<dbReference type="Proteomes" id="UP001064632">
    <property type="component" value="Chromosome"/>
</dbReference>
<dbReference type="Gene3D" id="3.40.50.10890">
    <property type="match status" value="1"/>
</dbReference>
<dbReference type="PANTHER" id="PTHR11203">
    <property type="entry name" value="CLEAVAGE AND POLYADENYLATION SPECIFICITY FACTOR FAMILY MEMBER"/>
    <property type="match status" value="1"/>
</dbReference>
<evidence type="ECO:0000259" key="2">
    <source>
        <dbReference type="SMART" id="SM00849"/>
    </source>
</evidence>
<dbReference type="InterPro" id="IPR022712">
    <property type="entry name" value="Beta_Casp"/>
</dbReference>
<dbReference type="EMBL" id="CP104694">
    <property type="protein sequence ID" value="UXI66062.1"/>
    <property type="molecule type" value="Genomic_DNA"/>
</dbReference>
<evidence type="ECO:0000256" key="1">
    <source>
        <dbReference type="ARBA" id="ARBA00022801"/>
    </source>
</evidence>
<keyword evidence="5" id="KW-1185">Reference proteome</keyword>
<dbReference type="SUPFAM" id="SSF56281">
    <property type="entry name" value="Metallo-hydrolase/oxidoreductase"/>
    <property type="match status" value="1"/>
</dbReference>
<keyword evidence="1" id="KW-0378">Hydrolase</keyword>
<evidence type="ECO:0000259" key="3">
    <source>
        <dbReference type="SMART" id="SM01027"/>
    </source>
</evidence>
<protein>
    <submittedName>
        <fullName evidence="4">MBL fold metallo-hydrolase</fullName>
    </submittedName>
</protein>
<dbReference type="CDD" id="cd16295">
    <property type="entry name" value="TTHA0252-CPSF-like_MBL-fold"/>
    <property type="match status" value="1"/>
</dbReference>
<proteinExistence type="predicted"/>
<dbReference type="PANTHER" id="PTHR11203:SF37">
    <property type="entry name" value="INTEGRATOR COMPLEX SUBUNIT 11"/>
    <property type="match status" value="1"/>
</dbReference>
<dbReference type="RefSeq" id="WP_261693048.1">
    <property type="nucleotide sequence ID" value="NZ_CP104694.1"/>
</dbReference>
<evidence type="ECO:0000313" key="4">
    <source>
        <dbReference type="EMBL" id="UXI66062.1"/>
    </source>
</evidence>
<dbReference type="Pfam" id="PF00753">
    <property type="entry name" value="Lactamase_B"/>
    <property type="match status" value="1"/>
</dbReference>